<gene>
    <name evidence="1" type="ORF">PPTG_24564</name>
</gene>
<dbReference type="VEuPathDB" id="FungiDB:PPTG_24564"/>
<dbReference type="EMBL" id="KI669674">
    <property type="protein sequence ID" value="ETM98666.1"/>
    <property type="molecule type" value="Genomic_DNA"/>
</dbReference>
<evidence type="ECO:0000313" key="1">
    <source>
        <dbReference type="EMBL" id="ETM98666.1"/>
    </source>
</evidence>
<reference evidence="1 2" key="2">
    <citation type="submission" date="2013-11" db="EMBL/GenBank/DDBJ databases">
        <title>The Genome Sequence of Phytophthora parasitica INRA-310.</title>
        <authorList>
            <consortium name="The Broad Institute Genomics Platform"/>
            <person name="Russ C."/>
            <person name="Tyler B."/>
            <person name="Panabieres F."/>
            <person name="Shan W."/>
            <person name="Tripathy S."/>
            <person name="Grunwald N."/>
            <person name="Machado M."/>
            <person name="Johnson C.S."/>
            <person name="Arredondo F."/>
            <person name="Hong C."/>
            <person name="Coffey M."/>
            <person name="Young S.K."/>
            <person name="Zeng Q."/>
            <person name="Gargeya S."/>
            <person name="Fitzgerald M."/>
            <person name="Abouelleil A."/>
            <person name="Alvarado L."/>
            <person name="Chapman S.B."/>
            <person name="Gainer-Dewar J."/>
            <person name="Goldberg J."/>
            <person name="Griggs A."/>
            <person name="Gujja S."/>
            <person name="Hansen M."/>
            <person name="Howarth C."/>
            <person name="Imamovic A."/>
            <person name="Ireland A."/>
            <person name="Larimer J."/>
            <person name="McCowan C."/>
            <person name="Murphy C."/>
            <person name="Pearson M."/>
            <person name="Poon T.W."/>
            <person name="Priest M."/>
            <person name="Roberts A."/>
            <person name="Saif S."/>
            <person name="Shea T."/>
            <person name="Sykes S."/>
            <person name="Wortman J."/>
            <person name="Nusbaum C."/>
            <person name="Birren B."/>
        </authorList>
    </citation>
    <scope>NUCLEOTIDE SEQUENCE [LARGE SCALE GENOMIC DNA]</scope>
    <source>
        <strain evidence="1 2">INRA-310</strain>
    </source>
</reference>
<proteinExistence type="predicted"/>
<evidence type="ECO:0000313" key="2">
    <source>
        <dbReference type="Proteomes" id="UP000018817"/>
    </source>
</evidence>
<dbReference type="Proteomes" id="UP000018817">
    <property type="component" value="Unassembled WGS sequence"/>
</dbReference>
<dbReference type="GeneID" id="20193163"/>
<name>W2PCV3_PHYN3</name>
<organism evidence="1 2">
    <name type="scientific">Phytophthora nicotianae (strain INRA-310)</name>
    <name type="common">Phytophthora parasitica</name>
    <dbReference type="NCBI Taxonomy" id="761204"/>
    <lineage>
        <taxon>Eukaryota</taxon>
        <taxon>Sar</taxon>
        <taxon>Stramenopiles</taxon>
        <taxon>Oomycota</taxon>
        <taxon>Peronosporomycetes</taxon>
        <taxon>Peronosporales</taxon>
        <taxon>Peronosporaceae</taxon>
        <taxon>Phytophthora</taxon>
    </lineage>
</organism>
<reference evidence="2" key="1">
    <citation type="submission" date="2011-12" db="EMBL/GenBank/DDBJ databases">
        <authorList>
            <consortium name="The Broad Institute Genome Sequencing Platform"/>
            <person name="Russ C."/>
            <person name="Tyler B."/>
            <person name="Panabieres F."/>
            <person name="Shan W."/>
            <person name="Tripathy S."/>
            <person name="Grunwald N."/>
            <person name="Machado M."/>
            <person name="Young S.K."/>
            <person name="Zeng Q."/>
            <person name="Gargeya S."/>
            <person name="Fitzgerald M."/>
            <person name="Haas B."/>
            <person name="Abouelleil A."/>
            <person name="Alvarado L."/>
            <person name="Arachchi H.M."/>
            <person name="Berlin A."/>
            <person name="Chapman S.B."/>
            <person name="Gearin G."/>
            <person name="Goldberg J."/>
            <person name="Griggs A."/>
            <person name="Gujja S."/>
            <person name="Hansen M."/>
            <person name="Heiman D."/>
            <person name="Howarth C."/>
            <person name="Larimer J."/>
            <person name="Lui A."/>
            <person name="MacDonald P.J.P."/>
            <person name="McCowen C."/>
            <person name="Montmayeur A."/>
            <person name="Murphy C."/>
            <person name="Neiman D."/>
            <person name="Pearson M."/>
            <person name="Priest M."/>
            <person name="Roberts A."/>
            <person name="Saif S."/>
            <person name="Shea T."/>
            <person name="Sisk P."/>
            <person name="Stolte C."/>
            <person name="Sykes S."/>
            <person name="Wortman J."/>
            <person name="Nusbaum C."/>
            <person name="Birren B."/>
        </authorList>
    </citation>
    <scope>NUCLEOTIDE SEQUENCE [LARGE SCALE GENOMIC DNA]</scope>
    <source>
        <strain evidence="2">INRA-310</strain>
    </source>
</reference>
<accession>W2PCV3</accession>
<protein>
    <submittedName>
        <fullName evidence="1">Uncharacterized protein</fullName>
    </submittedName>
</protein>
<sequence length="226" mass="24756">MGIPICITLAQIATIKRLISRLVATSEATVPTCSLELRRNSHQQERVLPPTRHQPVLRYTDRAASVTPARFGRAGFATSPSLQLRTGSLSRSKISPLHVHVRYKDCTPAPVLHVHSFNMIQAAGPSTRSEIPAVAAHDIMKLNLSPPSKHLSCPTHLACVTPGFDTRTAALQQPLARITCLDSGARVWWGTSNTPELEEQLEVEEKSKTPPAQKELDFDLIVPTPL</sequence>
<dbReference type="RefSeq" id="XP_008916045.1">
    <property type="nucleotide sequence ID" value="XM_008917797.1"/>
</dbReference>
<dbReference type="AlphaFoldDB" id="W2PCV3"/>